<evidence type="ECO:0000313" key="9">
    <source>
        <dbReference type="Proteomes" id="UP000027238"/>
    </source>
</evidence>
<dbReference type="Gene3D" id="2.60.120.620">
    <property type="entry name" value="q2cbj1_9rhob like domain"/>
    <property type="match status" value="1"/>
</dbReference>
<evidence type="ECO:0000259" key="7">
    <source>
        <dbReference type="SMART" id="SM00702"/>
    </source>
</evidence>
<dbReference type="HOGENOM" id="CLU_041456_2_1_1"/>
<comment type="caution">
    <text evidence="8">The sequence shown here is derived from an EMBL/GenBank/DDBJ whole genome shotgun (WGS) entry which is preliminary data.</text>
</comment>
<feature type="region of interest" description="Disordered" evidence="6">
    <location>
        <begin position="1"/>
        <end position="29"/>
    </location>
</feature>
<gene>
    <name evidence="8" type="ORF">CSUB01_07806</name>
</gene>
<evidence type="ECO:0000256" key="5">
    <source>
        <dbReference type="ARBA" id="ARBA00023004"/>
    </source>
</evidence>
<organism evidence="8 9">
    <name type="scientific">Colletotrichum sublineola</name>
    <name type="common">Sorghum anthracnose fungus</name>
    <dbReference type="NCBI Taxonomy" id="1173701"/>
    <lineage>
        <taxon>Eukaryota</taxon>
        <taxon>Fungi</taxon>
        <taxon>Dikarya</taxon>
        <taxon>Ascomycota</taxon>
        <taxon>Pezizomycotina</taxon>
        <taxon>Sordariomycetes</taxon>
        <taxon>Hypocreomycetidae</taxon>
        <taxon>Glomerellales</taxon>
        <taxon>Glomerellaceae</taxon>
        <taxon>Colletotrichum</taxon>
        <taxon>Colletotrichum graminicola species complex</taxon>
    </lineage>
</organism>
<keyword evidence="3" id="KW-0223">Dioxygenase</keyword>
<keyword evidence="9" id="KW-1185">Reference proteome</keyword>
<dbReference type="Pfam" id="PF13640">
    <property type="entry name" value="2OG-FeII_Oxy_3"/>
    <property type="match status" value="1"/>
</dbReference>
<keyword evidence="4" id="KW-0560">Oxidoreductase</keyword>
<evidence type="ECO:0000256" key="2">
    <source>
        <dbReference type="ARBA" id="ARBA00022723"/>
    </source>
</evidence>
<comment type="cofactor">
    <cofactor evidence="1">
        <name>L-ascorbate</name>
        <dbReference type="ChEBI" id="CHEBI:38290"/>
    </cofactor>
</comment>
<dbReference type="PANTHER" id="PTHR10869">
    <property type="entry name" value="PROLYL 4-HYDROXYLASE ALPHA SUBUNIT"/>
    <property type="match status" value="1"/>
</dbReference>
<dbReference type="SUPFAM" id="SSF51197">
    <property type="entry name" value="Clavaminate synthase-like"/>
    <property type="match status" value="1"/>
</dbReference>
<evidence type="ECO:0000256" key="1">
    <source>
        <dbReference type="ARBA" id="ARBA00001961"/>
    </source>
</evidence>
<dbReference type="PANTHER" id="PTHR10869:SF241">
    <property type="entry name" value="FE2OG DIOXYGENASE DOMAIN-CONTAINING PROTEIN"/>
    <property type="match status" value="1"/>
</dbReference>
<dbReference type="AlphaFoldDB" id="A0A066XUD5"/>
<evidence type="ECO:0000313" key="8">
    <source>
        <dbReference type="EMBL" id="KDN71294.1"/>
    </source>
</evidence>
<dbReference type="InterPro" id="IPR045054">
    <property type="entry name" value="P4HA-like"/>
</dbReference>
<proteinExistence type="predicted"/>
<dbReference type="OrthoDB" id="69177at2759"/>
<dbReference type="GO" id="GO:0005783">
    <property type="term" value="C:endoplasmic reticulum"/>
    <property type="evidence" value="ECO:0007669"/>
    <property type="project" value="TreeGrafter"/>
</dbReference>
<protein>
    <submittedName>
        <fullName evidence="8">Putative oxidoreductase domain-containing protein</fullName>
    </submittedName>
</protein>
<evidence type="ECO:0000256" key="3">
    <source>
        <dbReference type="ARBA" id="ARBA00022964"/>
    </source>
</evidence>
<keyword evidence="2" id="KW-0479">Metal-binding</keyword>
<keyword evidence="5" id="KW-0408">Iron</keyword>
<dbReference type="GO" id="GO:0031418">
    <property type="term" value="F:L-ascorbic acid binding"/>
    <property type="evidence" value="ECO:0007669"/>
    <property type="project" value="InterPro"/>
</dbReference>
<accession>A0A066XUD5</accession>
<sequence length="308" mass="34664">MSLSNFTPTAPKPKPRRQNNPQKTTYSFNHVPIPEDFLSSPLPPDAPPVTLEKIDWSASALPENESLYAVVLDNVLTPGECAQLIRMAEDSAAGQGGNDDDEPWRPAMVNIGQGWEMLEPEYRNSDRIIWDQQEVVDRLWRRCRLAPGLETQLAEVDGSRKPAKGKETRWVFDRFNKRMRFLKYQQGQFFRPHCDGPYGEEGEDGTVYRTYYTVQLYLNDSVAGTGGGKADLVGGATSFLSGDEKRRVDVDPRAGRVLIFQHSRLYHCGDDVLEGTKYAMRTDILYRLVRTKIQADGGSEGGDQSGRE</sequence>
<dbReference type="eggNOG" id="ENOG502S0YC">
    <property type="taxonomic scope" value="Eukaryota"/>
</dbReference>
<dbReference type="InterPro" id="IPR044862">
    <property type="entry name" value="Pro_4_hyd_alph_FE2OG_OXY"/>
</dbReference>
<dbReference type="SMART" id="SM00702">
    <property type="entry name" value="P4Hc"/>
    <property type="match status" value="1"/>
</dbReference>
<name>A0A066XUD5_COLSU</name>
<dbReference type="Proteomes" id="UP000027238">
    <property type="component" value="Unassembled WGS sequence"/>
</dbReference>
<dbReference type="GO" id="GO:0005506">
    <property type="term" value="F:iron ion binding"/>
    <property type="evidence" value="ECO:0007669"/>
    <property type="project" value="InterPro"/>
</dbReference>
<dbReference type="EMBL" id="JMSE01000211">
    <property type="protein sequence ID" value="KDN71294.1"/>
    <property type="molecule type" value="Genomic_DNA"/>
</dbReference>
<reference evidence="9" key="1">
    <citation type="journal article" date="2014" name="Genome Announc.">
        <title>Draft genome sequence of Colletotrichum sublineola, a destructive pathogen of cultivated sorghum.</title>
        <authorList>
            <person name="Baroncelli R."/>
            <person name="Sanz-Martin J.M."/>
            <person name="Rech G.E."/>
            <person name="Sukno S.A."/>
            <person name="Thon M.R."/>
        </authorList>
    </citation>
    <scope>NUCLEOTIDE SEQUENCE [LARGE SCALE GENOMIC DNA]</scope>
    <source>
        <strain evidence="9">TX430BB</strain>
    </source>
</reference>
<dbReference type="InterPro" id="IPR006620">
    <property type="entry name" value="Pro_4_hyd_alph"/>
</dbReference>
<dbReference type="OMA" id="YEDTRKC"/>
<dbReference type="STRING" id="1173701.A0A066XUD5"/>
<evidence type="ECO:0000256" key="6">
    <source>
        <dbReference type="SAM" id="MobiDB-lite"/>
    </source>
</evidence>
<dbReference type="GO" id="GO:0004656">
    <property type="term" value="F:procollagen-proline 4-dioxygenase activity"/>
    <property type="evidence" value="ECO:0007669"/>
    <property type="project" value="TreeGrafter"/>
</dbReference>
<feature type="compositionally biased region" description="Polar residues" evidence="6">
    <location>
        <begin position="18"/>
        <end position="28"/>
    </location>
</feature>
<feature type="domain" description="Prolyl 4-hydroxylase alpha subunit" evidence="7">
    <location>
        <begin position="67"/>
        <end position="285"/>
    </location>
</feature>
<evidence type="ECO:0000256" key="4">
    <source>
        <dbReference type="ARBA" id="ARBA00023002"/>
    </source>
</evidence>